<dbReference type="InterPro" id="IPR027417">
    <property type="entry name" value="P-loop_NTPase"/>
</dbReference>
<dbReference type="SUPFAM" id="SSF52540">
    <property type="entry name" value="P-loop containing nucleoside triphosphate hydrolases"/>
    <property type="match status" value="1"/>
</dbReference>
<gene>
    <name evidence="2" type="ORF">S01H1_18652</name>
</gene>
<comment type="caution">
    <text evidence="2">The sequence shown here is derived from an EMBL/GenBank/DDBJ whole genome shotgun (WGS) entry which is preliminary data.</text>
</comment>
<accession>X0U1U4</accession>
<dbReference type="InterPro" id="IPR051396">
    <property type="entry name" value="Bact_Antivir_Def_Nuclease"/>
</dbReference>
<reference evidence="2" key="1">
    <citation type="journal article" date="2014" name="Front. Microbiol.">
        <title>High frequency of phylogenetically diverse reductive dehalogenase-homologous genes in deep subseafloor sedimentary metagenomes.</title>
        <authorList>
            <person name="Kawai M."/>
            <person name="Futagami T."/>
            <person name="Toyoda A."/>
            <person name="Takaki Y."/>
            <person name="Nishi S."/>
            <person name="Hori S."/>
            <person name="Arai W."/>
            <person name="Tsubouchi T."/>
            <person name="Morono Y."/>
            <person name="Uchiyama I."/>
            <person name="Ito T."/>
            <person name="Fujiyama A."/>
            <person name="Inagaki F."/>
            <person name="Takami H."/>
        </authorList>
    </citation>
    <scope>NUCLEOTIDE SEQUENCE</scope>
    <source>
        <strain evidence="2">Expedition CK06-06</strain>
    </source>
</reference>
<dbReference type="GO" id="GO:0016887">
    <property type="term" value="F:ATP hydrolysis activity"/>
    <property type="evidence" value="ECO:0007669"/>
    <property type="project" value="InterPro"/>
</dbReference>
<evidence type="ECO:0000259" key="1">
    <source>
        <dbReference type="Pfam" id="PF13304"/>
    </source>
</evidence>
<dbReference type="Pfam" id="PF13304">
    <property type="entry name" value="AAA_21"/>
    <property type="match status" value="1"/>
</dbReference>
<dbReference type="InterPro" id="IPR003959">
    <property type="entry name" value="ATPase_AAA_core"/>
</dbReference>
<sequence length="303" mass="35476">WHFSADFNSKKEVIVKKDLLYVIDNKGDKKVIVKRDENKFLYRGEILPKLSPYVSSISLLQNEDNIKPIYSGFKTILRRRFFTDELEKNFQIKEVKSDFLEFLKKQKDLTALFYANINANIKLAILQESFKEIYKEIKTHLLDVFESIEDVTILDNNELRSNIRFSSPAPVFCIKERNIKKYIGANEMSSGMQKVLLLLLDLFLIPKGGIFLIDEYENSLGLTAIDFLPDFLIETDFDNQFFITSHHPYIINNIPIENWIVFHRKGSQVKIKSGTELKKEFGKSKQKYFSQLINDPFYKEGVE</sequence>
<dbReference type="PANTHER" id="PTHR43581:SF4">
    <property type="entry name" value="ATP_GTP PHOSPHATASE"/>
    <property type="match status" value="1"/>
</dbReference>
<dbReference type="GO" id="GO:0005524">
    <property type="term" value="F:ATP binding"/>
    <property type="evidence" value="ECO:0007669"/>
    <property type="project" value="InterPro"/>
</dbReference>
<organism evidence="2">
    <name type="scientific">marine sediment metagenome</name>
    <dbReference type="NCBI Taxonomy" id="412755"/>
    <lineage>
        <taxon>unclassified sequences</taxon>
        <taxon>metagenomes</taxon>
        <taxon>ecological metagenomes</taxon>
    </lineage>
</organism>
<evidence type="ECO:0000313" key="2">
    <source>
        <dbReference type="EMBL" id="GAF82420.1"/>
    </source>
</evidence>
<dbReference type="Gene3D" id="3.40.50.300">
    <property type="entry name" value="P-loop containing nucleotide triphosphate hydrolases"/>
    <property type="match status" value="1"/>
</dbReference>
<dbReference type="PANTHER" id="PTHR43581">
    <property type="entry name" value="ATP/GTP PHOSPHATASE"/>
    <property type="match status" value="1"/>
</dbReference>
<name>X0U1U4_9ZZZZ</name>
<feature type="non-terminal residue" evidence="2">
    <location>
        <position position="1"/>
    </location>
</feature>
<dbReference type="EMBL" id="BARS01009990">
    <property type="protein sequence ID" value="GAF82420.1"/>
    <property type="molecule type" value="Genomic_DNA"/>
</dbReference>
<dbReference type="AlphaFoldDB" id="X0U1U4"/>
<proteinExistence type="predicted"/>
<feature type="domain" description="ATPase AAA-type core" evidence="1">
    <location>
        <begin position="168"/>
        <end position="252"/>
    </location>
</feature>
<protein>
    <recommendedName>
        <fullName evidence="1">ATPase AAA-type core domain-containing protein</fullName>
    </recommendedName>
</protein>